<keyword evidence="2" id="KW-1185">Reference proteome</keyword>
<dbReference type="EMBL" id="JAQQXS010000006">
    <property type="protein sequence ID" value="MDC8785238.1"/>
    <property type="molecule type" value="Genomic_DNA"/>
</dbReference>
<gene>
    <name evidence="1" type="ORF">PRZ01_08550</name>
</gene>
<accession>A0ABT5KQP6</accession>
<organism evidence="1 2">
    <name type="scientific">Roseateles koreensis</name>
    <dbReference type="NCBI Taxonomy" id="2987526"/>
    <lineage>
        <taxon>Bacteria</taxon>
        <taxon>Pseudomonadati</taxon>
        <taxon>Pseudomonadota</taxon>
        <taxon>Betaproteobacteria</taxon>
        <taxon>Burkholderiales</taxon>
        <taxon>Sphaerotilaceae</taxon>
        <taxon>Roseateles</taxon>
    </lineage>
</organism>
<dbReference type="Proteomes" id="UP001219862">
    <property type="component" value="Unassembled WGS sequence"/>
</dbReference>
<proteinExistence type="predicted"/>
<evidence type="ECO:0000313" key="2">
    <source>
        <dbReference type="Proteomes" id="UP001219862"/>
    </source>
</evidence>
<dbReference type="RefSeq" id="WP_273596345.1">
    <property type="nucleotide sequence ID" value="NZ_JAQQXS010000006.1"/>
</dbReference>
<protein>
    <submittedName>
        <fullName evidence="1">Uncharacterized protein</fullName>
    </submittedName>
</protein>
<name>A0ABT5KQP6_9BURK</name>
<sequence>MSGVFSAGPPRQLLHAAVLGAFELCTSETLLAELLDVLRATPLSP</sequence>
<reference evidence="1 2" key="1">
    <citation type="submission" date="2022-10" db="EMBL/GenBank/DDBJ databases">
        <title>paucibacter sp. hw8 Genome sequencing.</title>
        <authorList>
            <person name="Park S."/>
        </authorList>
    </citation>
    <scope>NUCLEOTIDE SEQUENCE [LARGE SCALE GENOMIC DNA]</scope>
    <source>
        <strain evidence="2">hw8</strain>
    </source>
</reference>
<comment type="caution">
    <text evidence="1">The sequence shown here is derived from an EMBL/GenBank/DDBJ whole genome shotgun (WGS) entry which is preliminary data.</text>
</comment>
<evidence type="ECO:0000313" key="1">
    <source>
        <dbReference type="EMBL" id="MDC8785238.1"/>
    </source>
</evidence>